<feature type="transmembrane region" description="Helical" evidence="2">
    <location>
        <begin position="508"/>
        <end position="526"/>
    </location>
</feature>
<keyword evidence="2" id="KW-0812">Transmembrane</keyword>
<feature type="region of interest" description="Disordered" evidence="1">
    <location>
        <begin position="120"/>
        <end position="149"/>
    </location>
</feature>
<sequence>MGSEVPAEEGRSEGAPEGMPGLLTSPLAAAAVAAAAAADSAAAAANTLIDTAGAAADAAADAAAAAVSLVAAAPEPRAPFGEDELRLQQQVLRDNYSPSALFSFGTASSVFRAGAAASASLSRRPSGGGGSPLPSGGCGDEGQEEEADAEVAAVGASPLLVQVRGIEAVAGLLRGAQLLAHTSPQIKSVVIQPERALMLVVFNIRWHLLPLTWCAALLHRCRPHIFTGLSLTPGRLVQQQEQRQRQRRQQQQQQQQQLPLNALQNPYMDWLLRLWEPISGAALVLLVTWVTLLVHATHKALERQRRQAGGAGTPAVGAAAEGGREARRGEAAGTHAAAGGRLAHRRSVGTGAAVSATTSGRERNAADAHAARAAALDSNGGFHSHHAAAHAHPAQTLHQLHHESRLPRQSSGAVDSDLPSVAKSQASLPNTIHARAQPAKRTAAGSSGGGAAANGPVLPLVASAAASGLPGAARCGAGFRSAAGQRSGGGTPHDGRGKGRLIPLMAQLAPWVAVAIIGLILVAAAAPGGADSGAAAAAAARPTPYDVQLFLGPYFFNPSIVKHQGVYLATARTAHMKRIEKTNWWAGGVLQGQGEKLQPNGGSFGLSAAAPGRRGGWGRRFQECLWGSERKAADVDTQGIEDPKLFVWPGKGVYAVFGRKPEALGASPYCRDPIFVQFIVQVVAEDTRDEWSIHRPRELKLGEFGPAIYREQSAASHGAPLKEKNWMPFVHEGQLYMAHGVMPHRVIRMNSTGVAAQHFLTANDALFSQYAGQDVHGGPPVVRIGRGAAGGGAAAEAAAAWEGEPYYLGIFHFFMTSGEGIHKVKAYHHYAYKMEARPPFRICSVSEELALVTRKKEAKKPGW</sequence>
<evidence type="ECO:0000256" key="1">
    <source>
        <dbReference type="SAM" id="MobiDB-lite"/>
    </source>
</evidence>
<dbReference type="PANTHER" id="PTHR37471">
    <property type="entry name" value="UNNAMED PRODUCT"/>
    <property type="match status" value="1"/>
</dbReference>
<evidence type="ECO:0000256" key="2">
    <source>
        <dbReference type="SAM" id="Phobius"/>
    </source>
</evidence>
<gene>
    <name evidence="3" type="ORF">MNEG_7380</name>
</gene>
<accession>A0A0D2KZG3</accession>
<feature type="compositionally biased region" description="Basic and acidic residues" evidence="1">
    <location>
        <begin position="360"/>
        <end position="370"/>
    </location>
</feature>
<organism evidence="3 4">
    <name type="scientific">Monoraphidium neglectum</name>
    <dbReference type="NCBI Taxonomy" id="145388"/>
    <lineage>
        <taxon>Eukaryota</taxon>
        <taxon>Viridiplantae</taxon>
        <taxon>Chlorophyta</taxon>
        <taxon>core chlorophytes</taxon>
        <taxon>Chlorophyceae</taxon>
        <taxon>CS clade</taxon>
        <taxon>Sphaeropleales</taxon>
        <taxon>Selenastraceae</taxon>
        <taxon>Monoraphidium</taxon>
    </lineage>
</organism>
<keyword evidence="2" id="KW-1133">Transmembrane helix</keyword>
<dbReference type="KEGG" id="mng:MNEG_7380"/>
<dbReference type="EMBL" id="KK101518">
    <property type="protein sequence ID" value="KIZ00584.1"/>
    <property type="molecule type" value="Genomic_DNA"/>
</dbReference>
<feature type="non-terminal residue" evidence="3">
    <location>
        <position position="863"/>
    </location>
</feature>
<feature type="compositionally biased region" description="Gly residues" evidence="1">
    <location>
        <begin position="126"/>
        <end position="140"/>
    </location>
</feature>
<dbReference type="AlphaFoldDB" id="A0A0D2KZG3"/>
<evidence type="ECO:0000313" key="3">
    <source>
        <dbReference type="EMBL" id="KIZ00584.1"/>
    </source>
</evidence>
<dbReference type="RefSeq" id="XP_013899603.1">
    <property type="nucleotide sequence ID" value="XM_014044149.1"/>
</dbReference>
<dbReference type="PANTHER" id="PTHR37471:SF1">
    <property type="entry name" value="AB HYDROLASE-1 DOMAIN-CONTAINING PROTEIN"/>
    <property type="match status" value="1"/>
</dbReference>
<feature type="region of interest" description="Disordered" evidence="1">
    <location>
        <begin position="1"/>
        <end position="21"/>
    </location>
</feature>
<dbReference type="Proteomes" id="UP000054498">
    <property type="component" value="Unassembled WGS sequence"/>
</dbReference>
<feature type="region of interest" description="Disordered" evidence="1">
    <location>
        <begin position="303"/>
        <end position="450"/>
    </location>
</feature>
<name>A0A0D2KZG3_9CHLO</name>
<proteinExistence type="predicted"/>
<protein>
    <submittedName>
        <fullName evidence="3">Uncharacterized protein</fullName>
    </submittedName>
</protein>
<dbReference type="OrthoDB" id="440755at2759"/>
<reference evidence="3 4" key="1">
    <citation type="journal article" date="2013" name="BMC Genomics">
        <title>Reconstruction of the lipid metabolism for the microalga Monoraphidium neglectum from its genome sequence reveals characteristics suitable for biofuel production.</title>
        <authorList>
            <person name="Bogen C."/>
            <person name="Al-Dilaimi A."/>
            <person name="Albersmeier A."/>
            <person name="Wichmann J."/>
            <person name="Grundmann M."/>
            <person name="Rupp O."/>
            <person name="Lauersen K.J."/>
            <person name="Blifernez-Klassen O."/>
            <person name="Kalinowski J."/>
            <person name="Goesmann A."/>
            <person name="Mussgnug J.H."/>
            <person name="Kruse O."/>
        </authorList>
    </citation>
    <scope>NUCLEOTIDE SEQUENCE [LARGE SCALE GENOMIC DNA]</scope>
    <source>
        <strain evidence="3 4">SAG 48.87</strain>
    </source>
</reference>
<dbReference type="GeneID" id="25740256"/>
<evidence type="ECO:0000313" key="4">
    <source>
        <dbReference type="Proteomes" id="UP000054498"/>
    </source>
</evidence>
<keyword evidence="4" id="KW-1185">Reference proteome</keyword>
<feature type="transmembrane region" description="Helical" evidence="2">
    <location>
        <begin position="274"/>
        <end position="296"/>
    </location>
</feature>
<feature type="compositionally biased region" description="Low complexity" evidence="1">
    <location>
        <begin position="331"/>
        <end position="341"/>
    </location>
</feature>
<keyword evidence="2" id="KW-0472">Membrane</keyword>